<gene>
    <name evidence="2" type="ORF">DGAL_LOCUS409</name>
</gene>
<feature type="chain" id="PRO_5035157815" evidence="1">
    <location>
        <begin position="18"/>
        <end position="163"/>
    </location>
</feature>
<comment type="caution">
    <text evidence="2">The sequence shown here is derived from an EMBL/GenBank/DDBJ whole genome shotgun (WGS) entry which is preliminary data.</text>
</comment>
<organism evidence="2 3">
    <name type="scientific">Daphnia galeata</name>
    <dbReference type="NCBI Taxonomy" id="27404"/>
    <lineage>
        <taxon>Eukaryota</taxon>
        <taxon>Metazoa</taxon>
        <taxon>Ecdysozoa</taxon>
        <taxon>Arthropoda</taxon>
        <taxon>Crustacea</taxon>
        <taxon>Branchiopoda</taxon>
        <taxon>Diplostraca</taxon>
        <taxon>Cladocera</taxon>
        <taxon>Anomopoda</taxon>
        <taxon>Daphniidae</taxon>
        <taxon>Daphnia</taxon>
    </lineage>
</organism>
<keyword evidence="1" id="KW-0732">Signal</keyword>
<accession>A0A8J2RA68</accession>
<reference evidence="2" key="1">
    <citation type="submission" date="2021-11" db="EMBL/GenBank/DDBJ databases">
        <authorList>
            <person name="Schell T."/>
        </authorList>
    </citation>
    <scope>NUCLEOTIDE SEQUENCE</scope>
    <source>
        <strain evidence="2">M5</strain>
    </source>
</reference>
<protein>
    <submittedName>
        <fullName evidence="2">Uncharacterized protein</fullName>
    </submittedName>
</protein>
<evidence type="ECO:0000313" key="2">
    <source>
        <dbReference type="EMBL" id="CAH0098357.1"/>
    </source>
</evidence>
<dbReference type="Proteomes" id="UP000789390">
    <property type="component" value="Unassembled WGS sequence"/>
</dbReference>
<dbReference type="AlphaFoldDB" id="A0A8J2RA68"/>
<evidence type="ECO:0000313" key="3">
    <source>
        <dbReference type="Proteomes" id="UP000789390"/>
    </source>
</evidence>
<keyword evidence="3" id="KW-1185">Reference proteome</keyword>
<evidence type="ECO:0000256" key="1">
    <source>
        <dbReference type="SAM" id="SignalP"/>
    </source>
</evidence>
<sequence>MKLKIAYVLLFAMATQAQQFIGSYPGYSLLPATTSAQWLSQPSVFNHVYPYPSAVNYRGVVGNAIAPWFYYNNPYTTEVQTSADVKDVAGTSGAVRTRRQILLRYRPSSRRGRSLNNERKPVYPAYSQFDTDAALVRTPRQIQLRYRNSAASRRRHGRSINNE</sequence>
<feature type="signal peptide" evidence="1">
    <location>
        <begin position="1"/>
        <end position="17"/>
    </location>
</feature>
<proteinExistence type="predicted"/>
<name>A0A8J2RA68_9CRUS</name>
<dbReference type="EMBL" id="CAKKLH010000002">
    <property type="protein sequence ID" value="CAH0098357.1"/>
    <property type="molecule type" value="Genomic_DNA"/>
</dbReference>